<keyword evidence="2" id="KW-1185">Reference proteome</keyword>
<dbReference type="AlphaFoldDB" id="G9QHR0"/>
<dbReference type="Proteomes" id="UP000011747">
    <property type="component" value="Unassembled WGS sequence"/>
</dbReference>
<organism evidence="1 2">
    <name type="scientific">Bacillus smithii 7_3_47FAA</name>
    <dbReference type="NCBI Taxonomy" id="665952"/>
    <lineage>
        <taxon>Bacteria</taxon>
        <taxon>Bacillati</taxon>
        <taxon>Bacillota</taxon>
        <taxon>Bacilli</taxon>
        <taxon>Bacillales</taxon>
        <taxon>Bacillaceae</taxon>
        <taxon>Bacillus</taxon>
    </lineage>
</organism>
<gene>
    <name evidence="1" type="ORF">HMPREF1015_03119</name>
</gene>
<dbReference type="HOGENOM" id="CLU_3225963_0_0_9"/>
<reference evidence="1 2" key="1">
    <citation type="submission" date="2011-09" db="EMBL/GenBank/DDBJ databases">
        <title>The Genome Sequence of Bacillus smithii 7_3_47FAA.</title>
        <authorList>
            <consortium name="The Broad Institute Genome Sequencing Platform"/>
            <person name="Earl A."/>
            <person name="Ward D."/>
            <person name="Feldgarden M."/>
            <person name="Gevers D."/>
            <person name="Daigneault M."/>
            <person name="Strauss J."/>
            <person name="Allen-Vercoe E."/>
            <person name="Young S.K."/>
            <person name="Zeng Q."/>
            <person name="Gargeya S."/>
            <person name="Fitzgerald M."/>
            <person name="Haas B."/>
            <person name="Abouelleil A."/>
            <person name="Alvarado L."/>
            <person name="Arachchi H.M."/>
            <person name="Berlin A."/>
            <person name="Brown A."/>
            <person name="Chapman S.B."/>
            <person name="Chen Z."/>
            <person name="Dunbar C."/>
            <person name="Freedman E."/>
            <person name="Gearin G."/>
            <person name="Goldberg J."/>
            <person name="Griggs A."/>
            <person name="Gujja S."/>
            <person name="Heiman D."/>
            <person name="Howarth C."/>
            <person name="Larson L."/>
            <person name="Lui A."/>
            <person name="MacDonald P.J.P."/>
            <person name="Montmayeur A."/>
            <person name="Murphy C."/>
            <person name="Neiman D."/>
            <person name="Pearson M."/>
            <person name="Priest M."/>
            <person name="Roberts A."/>
            <person name="Saif S."/>
            <person name="Shea T."/>
            <person name="Shenoy N."/>
            <person name="Sisk P."/>
            <person name="Stolte C."/>
            <person name="Sykes S."/>
            <person name="Wortman J."/>
            <person name="Nusbaum C."/>
            <person name="Birren B."/>
        </authorList>
    </citation>
    <scope>NUCLEOTIDE SEQUENCE [LARGE SCALE GENOMIC DNA]</scope>
    <source>
        <strain evidence="1 2">7_3_47FAA</strain>
    </source>
</reference>
<sequence length="43" mass="4941">GILPLPPQVRYYVFCVHHDSLNTKGYSLLIVRSFLVVLDQLIL</sequence>
<protein>
    <submittedName>
        <fullName evidence="1">Uncharacterized protein</fullName>
    </submittedName>
</protein>
<name>G9QHR0_9BACI</name>
<proteinExistence type="predicted"/>
<accession>G9QHR0</accession>
<evidence type="ECO:0000313" key="2">
    <source>
        <dbReference type="Proteomes" id="UP000011747"/>
    </source>
</evidence>
<evidence type="ECO:0000313" key="1">
    <source>
        <dbReference type="EMBL" id="EHL79333.1"/>
    </source>
</evidence>
<feature type="non-terminal residue" evidence="1">
    <location>
        <position position="1"/>
    </location>
</feature>
<comment type="caution">
    <text evidence="1">The sequence shown here is derived from an EMBL/GenBank/DDBJ whole genome shotgun (WGS) entry which is preliminary data.</text>
</comment>
<dbReference type="EMBL" id="ACWF01000018">
    <property type="protein sequence ID" value="EHL79333.1"/>
    <property type="molecule type" value="Genomic_DNA"/>
</dbReference>